<dbReference type="Pfam" id="PF12796">
    <property type="entry name" value="Ank_2"/>
    <property type="match status" value="1"/>
</dbReference>
<accession>A0A8S3ZJV0</accession>
<dbReference type="InterPro" id="IPR036770">
    <property type="entry name" value="Ankyrin_rpt-contain_sf"/>
</dbReference>
<dbReference type="SMART" id="SM00248">
    <property type="entry name" value="ANK"/>
    <property type="match status" value="6"/>
</dbReference>
<dbReference type="AlphaFoldDB" id="A0A8S3ZJV0"/>
<evidence type="ECO:0000313" key="5">
    <source>
        <dbReference type="Proteomes" id="UP000678393"/>
    </source>
</evidence>
<comment type="caution">
    <text evidence="4">The sequence shown here is derived from an EMBL/GenBank/DDBJ whole genome shotgun (WGS) entry which is preliminary data.</text>
</comment>
<dbReference type="Gene3D" id="1.25.40.20">
    <property type="entry name" value="Ankyrin repeat-containing domain"/>
    <property type="match status" value="2"/>
</dbReference>
<dbReference type="PROSITE" id="PS50088">
    <property type="entry name" value="ANK_REPEAT"/>
    <property type="match status" value="1"/>
</dbReference>
<evidence type="ECO:0000256" key="3">
    <source>
        <dbReference type="PROSITE-ProRule" id="PRU00023"/>
    </source>
</evidence>
<keyword evidence="2 3" id="KW-0040">ANK repeat</keyword>
<sequence>MLSRQTPDPGYSVLMKAVIEQNVDYVTAVLKSGSNLEGRDRLGQSVLYHAFPEIFTSKSIEIMTILVSHGINVNATLDADGSSALVTAVDRNLHEVVQLLVDNGADVNDGAASKFSGSLCSDPMYMKNNALSISTSTHFIFSKGCGHTVTPLLCAVMQQRKTICQILLKANALCECPSFGTFWRASVTSVCSNCDVYLTALHMAAYLGDLNMTYTLLNLKVDMTEHNFIENCRQSFNDITPLWFALLKGHESIVQLFLSLGKPVALACHFGSGLQVCLEEGFCNIALMILRAGYGLDDDFEWIQEQRFPTDSIEVIDKIKSLLTHPRPLIDCCCTSLRQRFGIHLNKYLAIVGAPKKVGDLLNFRDLTNCSWQQELEPDLYN</sequence>
<evidence type="ECO:0000313" key="4">
    <source>
        <dbReference type="EMBL" id="CAG5128045.1"/>
    </source>
</evidence>
<dbReference type="InterPro" id="IPR002110">
    <property type="entry name" value="Ankyrin_rpt"/>
</dbReference>
<dbReference type="PROSITE" id="PS50297">
    <property type="entry name" value="ANK_REP_REGION"/>
    <property type="match status" value="1"/>
</dbReference>
<proteinExistence type="predicted"/>
<keyword evidence="1" id="KW-0677">Repeat</keyword>
<evidence type="ECO:0000256" key="2">
    <source>
        <dbReference type="ARBA" id="ARBA00023043"/>
    </source>
</evidence>
<dbReference type="Proteomes" id="UP000678393">
    <property type="component" value="Unassembled WGS sequence"/>
</dbReference>
<dbReference type="PANTHER" id="PTHR24161:SF124">
    <property type="entry name" value="TRANSIENT RECEPTOR POTENTIAL CHANNEL PYREXIA"/>
    <property type="match status" value="1"/>
</dbReference>
<keyword evidence="5" id="KW-1185">Reference proteome</keyword>
<reference evidence="4" key="1">
    <citation type="submission" date="2021-04" db="EMBL/GenBank/DDBJ databases">
        <authorList>
            <consortium name="Molecular Ecology Group"/>
        </authorList>
    </citation>
    <scope>NUCLEOTIDE SEQUENCE</scope>
</reference>
<dbReference type="OrthoDB" id="6136903at2759"/>
<gene>
    <name evidence="4" type="ORF">CUNI_LOCUS13603</name>
</gene>
<dbReference type="SUPFAM" id="SSF48403">
    <property type="entry name" value="Ankyrin repeat"/>
    <property type="match status" value="1"/>
</dbReference>
<feature type="repeat" description="ANK" evidence="3">
    <location>
        <begin position="80"/>
        <end position="108"/>
    </location>
</feature>
<name>A0A8S3ZJV0_9EUPU</name>
<dbReference type="EMBL" id="CAJHNH020002902">
    <property type="protein sequence ID" value="CAG5128045.1"/>
    <property type="molecule type" value="Genomic_DNA"/>
</dbReference>
<organism evidence="4 5">
    <name type="scientific">Candidula unifasciata</name>
    <dbReference type="NCBI Taxonomy" id="100452"/>
    <lineage>
        <taxon>Eukaryota</taxon>
        <taxon>Metazoa</taxon>
        <taxon>Spiralia</taxon>
        <taxon>Lophotrochozoa</taxon>
        <taxon>Mollusca</taxon>
        <taxon>Gastropoda</taxon>
        <taxon>Heterobranchia</taxon>
        <taxon>Euthyneura</taxon>
        <taxon>Panpulmonata</taxon>
        <taxon>Eupulmonata</taxon>
        <taxon>Stylommatophora</taxon>
        <taxon>Helicina</taxon>
        <taxon>Helicoidea</taxon>
        <taxon>Geomitridae</taxon>
        <taxon>Candidula</taxon>
    </lineage>
</organism>
<protein>
    <submittedName>
        <fullName evidence="4">Uncharacterized protein</fullName>
    </submittedName>
</protein>
<evidence type="ECO:0000256" key="1">
    <source>
        <dbReference type="ARBA" id="ARBA00022737"/>
    </source>
</evidence>
<dbReference type="PANTHER" id="PTHR24161">
    <property type="entry name" value="ANK_REP_REGION DOMAIN-CONTAINING PROTEIN-RELATED"/>
    <property type="match status" value="1"/>
</dbReference>